<dbReference type="PROSITE" id="PS50164">
    <property type="entry name" value="GIY_YIG"/>
    <property type="match status" value="1"/>
</dbReference>
<sequence>MNQYYTYIMASHSGVLYTGMTNDLERRVQEHKSGVVPGFSQKYKTTRLVWFETFTDVNEAIEAEKKIKGWVRRKKIALIEAMNPTWRDLAEVNSEA</sequence>
<dbReference type="KEGG" id="amuc:Pan181_03780"/>
<feature type="domain" description="GIY-YIG" evidence="2">
    <location>
        <begin position="2"/>
        <end position="77"/>
    </location>
</feature>
<dbReference type="AlphaFoldDB" id="A0A518AHJ0"/>
<evidence type="ECO:0000313" key="3">
    <source>
        <dbReference type="EMBL" id="QDU54198.1"/>
    </source>
</evidence>
<organism evidence="3 4">
    <name type="scientific">Aeoliella mucimassa</name>
    <dbReference type="NCBI Taxonomy" id="2527972"/>
    <lineage>
        <taxon>Bacteria</taxon>
        <taxon>Pseudomonadati</taxon>
        <taxon>Planctomycetota</taxon>
        <taxon>Planctomycetia</taxon>
        <taxon>Pirellulales</taxon>
        <taxon>Lacipirellulaceae</taxon>
        <taxon>Aeoliella</taxon>
    </lineage>
</organism>
<comment type="similarity">
    <text evidence="1">Belongs to the UPF0213 family.</text>
</comment>
<protein>
    <submittedName>
        <fullName evidence="3">GIY-YIG nuclease superfamily protein</fullName>
    </submittedName>
</protein>
<dbReference type="CDD" id="cd10448">
    <property type="entry name" value="GIY-YIG_unchar_3"/>
    <property type="match status" value="1"/>
</dbReference>
<accession>A0A518AHJ0</accession>
<proteinExistence type="inferred from homology"/>
<evidence type="ECO:0000259" key="2">
    <source>
        <dbReference type="PROSITE" id="PS50164"/>
    </source>
</evidence>
<evidence type="ECO:0000256" key="1">
    <source>
        <dbReference type="ARBA" id="ARBA00007435"/>
    </source>
</evidence>
<dbReference type="InterPro" id="IPR035901">
    <property type="entry name" value="GIY-YIG_endonuc_sf"/>
</dbReference>
<name>A0A518AHJ0_9BACT</name>
<dbReference type="SMART" id="SM00465">
    <property type="entry name" value="GIYc"/>
    <property type="match status" value="1"/>
</dbReference>
<reference evidence="3 4" key="1">
    <citation type="submission" date="2019-02" db="EMBL/GenBank/DDBJ databases">
        <title>Deep-cultivation of Planctomycetes and their phenomic and genomic characterization uncovers novel biology.</title>
        <authorList>
            <person name="Wiegand S."/>
            <person name="Jogler M."/>
            <person name="Boedeker C."/>
            <person name="Pinto D."/>
            <person name="Vollmers J."/>
            <person name="Rivas-Marin E."/>
            <person name="Kohn T."/>
            <person name="Peeters S.H."/>
            <person name="Heuer A."/>
            <person name="Rast P."/>
            <person name="Oberbeckmann S."/>
            <person name="Bunk B."/>
            <person name="Jeske O."/>
            <person name="Meyerdierks A."/>
            <person name="Storesund J.E."/>
            <person name="Kallscheuer N."/>
            <person name="Luecker S."/>
            <person name="Lage O.M."/>
            <person name="Pohl T."/>
            <person name="Merkel B.J."/>
            <person name="Hornburger P."/>
            <person name="Mueller R.-W."/>
            <person name="Bruemmer F."/>
            <person name="Labrenz M."/>
            <person name="Spormann A.M."/>
            <person name="Op den Camp H."/>
            <person name="Overmann J."/>
            <person name="Amann R."/>
            <person name="Jetten M.S.M."/>
            <person name="Mascher T."/>
            <person name="Medema M.H."/>
            <person name="Devos D.P."/>
            <person name="Kaster A.-K."/>
            <person name="Ovreas L."/>
            <person name="Rohde M."/>
            <person name="Galperin M.Y."/>
            <person name="Jogler C."/>
        </authorList>
    </citation>
    <scope>NUCLEOTIDE SEQUENCE [LARGE SCALE GENOMIC DNA]</scope>
    <source>
        <strain evidence="3 4">Pan181</strain>
    </source>
</reference>
<evidence type="ECO:0000313" key="4">
    <source>
        <dbReference type="Proteomes" id="UP000315750"/>
    </source>
</evidence>
<dbReference type="RefSeq" id="WP_145245211.1">
    <property type="nucleotide sequence ID" value="NZ_CP036278.1"/>
</dbReference>
<dbReference type="SUPFAM" id="SSF82771">
    <property type="entry name" value="GIY-YIG endonuclease"/>
    <property type="match status" value="1"/>
</dbReference>
<dbReference type="PANTHER" id="PTHR34477">
    <property type="entry name" value="UPF0213 PROTEIN YHBQ"/>
    <property type="match status" value="1"/>
</dbReference>
<dbReference type="Pfam" id="PF01541">
    <property type="entry name" value="GIY-YIG"/>
    <property type="match status" value="1"/>
</dbReference>
<dbReference type="PANTHER" id="PTHR34477:SF5">
    <property type="entry name" value="BSL5627 PROTEIN"/>
    <property type="match status" value="1"/>
</dbReference>
<dbReference type="Gene3D" id="3.40.1440.10">
    <property type="entry name" value="GIY-YIG endonuclease"/>
    <property type="match status" value="1"/>
</dbReference>
<dbReference type="OrthoDB" id="9807770at2"/>
<dbReference type="EMBL" id="CP036278">
    <property type="protein sequence ID" value="QDU54198.1"/>
    <property type="molecule type" value="Genomic_DNA"/>
</dbReference>
<keyword evidence="4" id="KW-1185">Reference proteome</keyword>
<dbReference type="Proteomes" id="UP000315750">
    <property type="component" value="Chromosome"/>
</dbReference>
<dbReference type="InterPro" id="IPR000305">
    <property type="entry name" value="GIY-YIG_endonuc"/>
</dbReference>
<dbReference type="InterPro" id="IPR050190">
    <property type="entry name" value="UPF0213_domain"/>
</dbReference>
<gene>
    <name evidence="3" type="ORF">Pan181_03780</name>
</gene>